<protein>
    <submittedName>
        <fullName evidence="1">Uncharacterized protein</fullName>
    </submittedName>
</protein>
<evidence type="ECO:0000313" key="2">
    <source>
        <dbReference type="Proteomes" id="UP000184192"/>
    </source>
</evidence>
<organism evidence="1 2">
    <name type="scientific">Bacteroides stercorirosoris</name>
    <dbReference type="NCBI Taxonomy" id="871324"/>
    <lineage>
        <taxon>Bacteria</taxon>
        <taxon>Pseudomonadati</taxon>
        <taxon>Bacteroidota</taxon>
        <taxon>Bacteroidia</taxon>
        <taxon>Bacteroidales</taxon>
        <taxon>Bacteroidaceae</taxon>
        <taxon>Bacteroides</taxon>
    </lineage>
</organism>
<name>A0A1M6FJ29_9BACE</name>
<keyword evidence="2" id="KW-1185">Reference proteome</keyword>
<sequence length="114" mass="13609">MGRRNRIIQVRNEIARSIDRLAYRARINSCDEEVLERFGVSIQVEYDVMDDFYRRVEIIDLSVSDGERKDYPNIAKMIGDRLGWRLKEMNEENENDFLDSLSLSEKKEIFDWIS</sequence>
<reference evidence="2" key="1">
    <citation type="submission" date="2016-11" db="EMBL/GenBank/DDBJ databases">
        <authorList>
            <person name="Varghese N."/>
            <person name="Submissions S."/>
        </authorList>
    </citation>
    <scope>NUCLEOTIDE SEQUENCE [LARGE SCALE GENOMIC DNA]</scope>
    <source>
        <strain evidence="2">DSM 26884</strain>
    </source>
</reference>
<accession>A0A1M6FJ29</accession>
<dbReference type="AlphaFoldDB" id="A0A1M6FJ29"/>
<dbReference type="GeneID" id="92712283"/>
<gene>
    <name evidence="1" type="ORF">SAMN05444350_11261</name>
</gene>
<evidence type="ECO:0000313" key="1">
    <source>
        <dbReference type="EMBL" id="SHI97730.1"/>
    </source>
</evidence>
<dbReference type="RefSeq" id="WP_139261852.1">
    <property type="nucleotide sequence ID" value="NZ_FQZN01000012.1"/>
</dbReference>
<dbReference type="EMBL" id="FQZN01000012">
    <property type="protein sequence ID" value="SHI97730.1"/>
    <property type="molecule type" value="Genomic_DNA"/>
</dbReference>
<dbReference type="Proteomes" id="UP000184192">
    <property type="component" value="Unassembled WGS sequence"/>
</dbReference>
<proteinExistence type="predicted"/>